<dbReference type="EMBL" id="CP003060">
    <property type="protein sequence ID" value="AEP30883.1"/>
    <property type="molecule type" value="Genomic_DNA"/>
</dbReference>
<accession>G4QIG9</accession>
<dbReference type="STRING" id="1085623.GNIT_2786"/>
<protein>
    <submittedName>
        <fullName evidence="1">Uncharacterized protein</fullName>
    </submittedName>
</protein>
<evidence type="ECO:0000313" key="1">
    <source>
        <dbReference type="EMBL" id="AEP30883.1"/>
    </source>
</evidence>
<dbReference type="HOGENOM" id="CLU_3344137_0_0_6"/>
<organism evidence="1 2">
    <name type="scientific">Glaciecola nitratireducens (strain JCM 12485 / KCTC 12276 / FR1064)</name>
    <dbReference type="NCBI Taxonomy" id="1085623"/>
    <lineage>
        <taxon>Bacteria</taxon>
        <taxon>Pseudomonadati</taxon>
        <taxon>Pseudomonadota</taxon>
        <taxon>Gammaproteobacteria</taxon>
        <taxon>Alteromonadales</taxon>
        <taxon>Alteromonadaceae</taxon>
        <taxon>Brumicola</taxon>
    </lineage>
</organism>
<reference evidence="1 2" key="1">
    <citation type="journal article" date="2011" name="J. Bacteriol.">
        <title>Complete genome sequence of seawater bacterium Glaciecola nitratireducens FR1064T.</title>
        <authorList>
            <person name="Bian F."/>
            <person name="Qin Q.L."/>
            <person name="Xie B.B."/>
            <person name="Shu Y.L."/>
            <person name="Zhang X.Y."/>
            <person name="Yu Y."/>
            <person name="Chen B."/>
            <person name="Chen X.L."/>
            <person name="Zhou B.C."/>
            <person name="Zhang Y.Z."/>
        </authorList>
    </citation>
    <scope>NUCLEOTIDE SEQUENCE [LARGE SCALE GENOMIC DNA]</scope>
    <source>
        <strain evidence="2">JCM 12485 / KCTC 12276 / FR1064</strain>
    </source>
</reference>
<gene>
    <name evidence="1" type="ordered locus">GNIT_2786</name>
</gene>
<dbReference type="AlphaFoldDB" id="G4QIG9"/>
<keyword evidence="2" id="KW-1185">Reference proteome</keyword>
<dbReference type="KEGG" id="gni:GNIT_2786"/>
<name>G4QIG9_GLANF</name>
<sequence length="37" mass="4317">MLRNIIILECSLKTIMRSNTKHNYELSSIRKLNAQAL</sequence>
<evidence type="ECO:0000313" key="2">
    <source>
        <dbReference type="Proteomes" id="UP000009282"/>
    </source>
</evidence>
<proteinExistence type="predicted"/>
<dbReference type="Proteomes" id="UP000009282">
    <property type="component" value="Chromosome"/>
</dbReference>